<gene>
    <name evidence="2" type="ORF">GUA46_00090</name>
</gene>
<sequence>MRVVAVILSLLTIFLSSYPCCQESDNCSDTFATWDSSENESGDDNHEKEPPCSPFFSCGRCSGFTLTYDGLLDIVSREILVKSNIEYYQKLIPKEVYSYDLKPPRNFEV</sequence>
<accession>A0A850N861</accession>
<proteinExistence type="predicted"/>
<evidence type="ECO:0008006" key="4">
    <source>
        <dbReference type="Google" id="ProtNLM"/>
    </source>
</evidence>
<evidence type="ECO:0000256" key="1">
    <source>
        <dbReference type="SAM" id="SignalP"/>
    </source>
</evidence>
<name>A0A850N861_9FLAO</name>
<feature type="signal peptide" evidence="1">
    <location>
        <begin position="1"/>
        <end position="21"/>
    </location>
</feature>
<dbReference type="AlphaFoldDB" id="A0A850N861"/>
<protein>
    <recommendedName>
        <fullName evidence="4">Secreted protein</fullName>
    </recommendedName>
</protein>
<comment type="caution">
    <text evidence="2">The sequence shown here is derived from an EMBL/GenBank/DDBJ whole genome shotgun (WGS) entry which is preliminary data.</text>
</comment>
<feature type="chain" id="PRO_5033022885" description="Secreted protein" evidence="1">
    <location>
        <begin position="22"/>
        <end position="109"/>
    </location>
</feature>
<dbReference type="EMBL" id="WYET01000001">
    <property type="protein sequence ID" value="NVN16723.1"/>
    <property type="molecule type" value="Genomic_DNA"/>
</dbReference>
<dbReference type="RefSeq" id="WP_176618807.1">
    <property type="nucleotide sequence ID" value="NZ_WYET01000001.1"/>
</dbReference>
<evidence type="ECO:0000313" key="2">
    <source>
        <dbReference type="EMBL" id="NVN16723.1"/>
    </source>
</evidence>
<evidence type="ECO:0000313" key="3">
    <source>
        <dbReference type="Proteomes" id="UP000558089"/>
    </source>
</evidence>
<organism evidence="2 3">
    <name type="scientific">Flagellimonas chongwuensis</name>
    <dbReference type="NCBI Taxonomy" id="2697365"/>
    <lineage>
        <taxon>Bacteria</taxon>
        <taxon>Pseudomonadati</taxon>
        <taxon>Bacteroidota</taxon>
        <taxon>Flavobacteriia</taxon>
        <taxon>Flavobacteriales</taxon>
        <taxon>Flavobacteriaceae</taxon>
        <taxon>Flagellimonas</taxon>
    </lineage>
</organism>
<keyword evidence="3" id="KW-1185">Reference proteome</keyword>
<keyword evidence="1" id="KW-0732">Signal</keyword>
<dbReference type="Proteomes" id="UP000558089">
    <property type="component" value="Unassembled WGS sequence"/>
</dbReference>
<reference evidence="2 3" key="1">
    <citation type="submission" date="2020-01" db="EMBL/GenBank/DDBJ databases">
        <title>Draft Genome Analysis of Muricauda sp. HICW Isolated from coastal seawater of PR China.</title>
        <authorList>
            <person name="Chen M.-X."/>
        </authorList>
    </citation>
    <scope>NUCLEOTIDE SEQUENCE [LARGE SCALE GENOMIC DNA]</scope>
    <source>
        <strain evidence="2 3">HICW</strain>
    </source>
</reference>